<dbReference type="SUPFAM" id="SSF48498">
    <property type="entry name" value="Tetracyclin repressor-like, C-terminal domain"/>
    <property type="match status" value="1"/>
</dbReference>
<gene>
    <name evidence="6" type="ORF">H0B56_00455</name>
</gene>
<evidence type="ECO:0000256" key="2">
    <source>
        <dbReference type="ARBA" id="ARBA00023125"/>
    </source>
</evidence>
<dbReference type="Gene3D" id="1.10.357.10">
    <property type="entry name" value="Tetracycline Repressor, domain 2"/>
    <property type="match status" value="1"/>
</dbReference>
<evidence type="ECO:0000256" key="4">
    <source>
        <dbReference type="PROSITE-ProRule" id="PRU00335"/>
    </source>
</evidence>
<proteinExistence type="predicted"/>
<dbReference type="InterPro" id="IPR036271">
    <property type="entry name" value="Tet_transcr_reg_TetR-rel_C_sf"/>
</dbReference>
<dbReference type="EMBL" id="JACCKD010000001">
    <property type="protein sequence ID" value="MBA0124011.1"/>
    <property type="molecule type" value="Genomic_DNA"/>
</dbReference>
<reference evidence="6 7" key="1">
    <citation type="submission" date="2020-07" db="EMBL/GenBank/DDBJ databases">
        <title>Genome of Haloechinothrix sp.</title>
        <authorList>
            <person name="Tang S.-K."/>
            <person name="Yang L."/>
            <person name="Zhu W.-Y."/>
        </authorList>
    </citation>
    <scope>NUCLEOTIDE SEQUENCE [LARGE SCALE GENOMIC DNA]</scope>
    <source>
        <strain evidence="6 7">YIM 98757</strain>
    </source>
</reference>
<organism evidence="6 7">
    <name type="scientific">Haloechinothrix aidingensis</name>
    <dbReference type="NCBI Taxonomy" id="2752311"/>
    <lineage>
        <taxon>Bacteria</taxon>
        <taxon>Bacillati</taxon>
        <taxon>Actinomycetota</taxon>
        <taxon>Actinomycetes</taxon>
        <taxon>Pseudonocardiales</taxon>
        <taxon>Pseudonocardiaceae</taxon>
        <taxon>Haloechinothrix</taxon>
    </lineage>
</organism>
<dbReference type="Pfam" id="PF13305">
    <property type="entry name" value="TetR_C_33"/>
    <property type="match status" value="1"/>
</dbReference>
<dbReference type="InterPro" id="IPR001647">
    <property type="entry name" value="HTH_TetR"/>
</dbReference>
<dbReference type="SUPFAM" id="SSF46689">
    <property type="entry name" value="Homeodomain-like"/>
    <property type="match status" value="1"/>
</dbReference>
<keyword evidence="3" id="KW-0804">Transcription</keyword>
<dbReference type="AlphaFoldDB" id="A0A838A6X2"/>
<name>A0A838A6X2_9PSEU</name>
<dbReference type="InterPro" id="IPR025996">
    <property type="entry name" value="MT1864/Rv1816-like_C"/>
</dbReference>
<keyword evidence="2 4" id="KW-0238">DNA-binding</keyword>
<protein>
    <submittedName>
        <fullName evidence="6">WHG domain-containing protein</fullName>
    </submittedName>
</protein>
<accession>A0A838A6X2</accession>
<dbReference type="PANTHER" id="PTHR30055:SF243">
    <property type="entry name" value="HTH-TYPE TRANSCRIPTIONAL REGULATOR RV1816"/>
    <property type="match status" value="1"/>
</dbReference>
<dbReference type="PANTHER" id="PTHR30055">
    <property type="entry name" value="HTH-TYPE TRANSCRIPTIONAL REGULATOR RUTR"/>
    <property type="match status" value="1"/>
</dbReference>
<dbReference type="InterPro" id="IPR050109">
    <property type="entry name" value="HTH-type_TetR-like_transc_reg"/>
</dbReference>
<dbReference type="GO" id="GO:0000976">
    <property type="term" value="F:transcription cis-regulatory region binding"/>
    <property type="evidence" value="ECO:0007669"/>
    <property type="project" value="TreeGrafter"/>
</dbReference>
<feature type="domain" description="HTH tetR-type" evidence="5">
    <location>
        <begin position="11"/>
        <end position="71"/>
    </location>
</feature>
<dbReference type="Proteomes" id="UP000582974">
    <property type="component" value="Unassembled WGS sequence"/>
</dbReference>
<evidence type="ECO:0000313" key="7">
    <source>
        <dbReference type="Proteomes" id="UP000582974"/>
    </source>
</evidence>
<evidence type="ECO:0000313" key="6">
    <source>
        <dbReference type="EMBL" id="MBA0124011.1"/>
    </source>
</evidence>
<keyword evidence="1" id="KW-0805">Transcription regulation</keyword>
<comment type="caution">
    <text evidence="6">The sequence shown here is derived from an EMBL/GenBank/DDBJ whole genome shotgun (WGS) entry which is preliminary data.</text>
</comment>
<dbReference type="PROSITE" id="PS50977">
    <property type="entry name" value="HTH_TETR_2"/>
    <property type="match status" value="1"/>
</dbReference>
<dbReference type="Pfam" id="PF00440">
    <property type="entry name" value="TetR_N"/>
    <property type="match status" value="1"/>
</dbReference>
<keyword evidence="7" id="KW-1185">Reference proteome</keyword>
<evidence type="ECO:0000259" key="5">
    <source>
        <dbReference type="PROSITE" id="PS50977"/>
    </source>
</evidence>
<dbReference type="GO" id="GO:0003700">
    <property type="term" value="F:DNA-binding transcription factor activity"/>
    <property type="evidence" value="ECO:0007669"/>
    <property type="project" value="TreeGrafter"/>
</dbReference>
<sequence length="246" mass="27197">MRQTPPRPAWSDMSTEIRQTARALLSGYGADGVTLRAIARELGITAPALYRYYRSHSDLLEHLRRDICTELAAELTAHIAAAGEENGLDQFFAALRGFRAWSLKHPQEFALVFASRRTDVAGSATPLDEATEPFGRVFITSVWQVLSVHHVIVPPDERVPHALRPDVAAFRAALLELLASTTEEGLDDTKLTMGIAYLMVQYWTRIFGHVTLEVFGNVPMPTADPDAWFDAMLTDIAHELGLADGV</sequence>
<dbReference type="InterPro" id="IPR009057">
    <property type="entry name" value="Homeodomain-like_sf"/>
</dbReference>
<evidence type="ECO:0000256" key="3">
    <source>
        <dbReference type="ARBA" id="ARBA00023163"/>
    </source>
</evidence>
<evidence type="ECO:0000256" key="1">
    <source>
        <dbReference type="ARBA" id="ARBA00023015"/>
    </source>
</evidence>
<feature type="DNA-binding region" description="H-T-H motif" evidence="4">
    <location>
        <begin position="34"/>
        <end position="53"/>
    </location>
</feature>